<dbReference type="OrthoDB" id="10002878at2"/>
<dbReference type="EMBL" id="CP002193">
    <property type="protein sequence ID" value="AFD27759.1"/>
    <property type="molecule type" value="Genomic_DNA"/>
</dbReference>
<reference evidence="2 3" key="1">
    <citation type="journal article" date="2012" name="PLoS ONE">
        <title>Genome sequence and transcriptome analysis of the radioresistant bacterium Deinococcus gobiensis: insights into the extreme environmental adaptations.</title>
        <authorList>
            <person name="Yuan M."/>
            <person name="Chen M."/>
            <person name="Zhang W."/>
            <person name="Lu W."/>
            <person name="Wang J."/>
            <person name="Yang M."/>
            <person name="Zhao P."/>
            <person name="Tang R."/>
            <person name="Li X."/>
            <person name="Hao Y."/>
            <person name="Zhou Z."/>
            <person name="Zhan Y."/>
            <person name="Yu H."/>
            <person name="Teng C."/>
            <person name="Yan Y."/>
            <person name="Ping S."/>
            <person name="Wang Y."/>
            <person name="Lin M."/>
        </authorList>
    </citation>
    <scope>NUCLEOTIDE SEQUENCE [LARGE SCALE GENOMIC DNA]</scope>
    <source>
        <strain evidence="3">DSM 21396 / JCM 16679 / CGMCC 1.7299 / I-0</strain>
        <plasmid evidence="2">P2</plasmid>
    </source>
</reference>
<dbReference type="RefSeq" id="WP_014686851.1">
    <property type="nucleotide sequence ID" value="NC_017791.1"/>
</dbReference>
<keyword evidence="3" id="KW-1185">Reference proteome</keyword>
<gene>
    <name evidence="2" type="ordered locus">DGo_PB0490</name>
</gene>
<name>H8H2L2_DEIGI</name>
<dbReference type="AlphaFoldDB" id="H8H2L2"/>
<geneLocation type="plasmid" evidence="2 3">
    <name>P2</name>
</geneLocation>
<dbReference type="HOGENOM" id="CLU_1324606_0_0_0"/>
<evidence type="ECO:0000313" key="2">
    <source>
        <dbReference type="EMBL" id="AFD27759.1"/>
    </source>
</evidence>
<feature type="region of interest" description="Disordered" evidence="1">
    <location>
        <begin position="87"/>
        <end position="140"/>
    </location>
</feature>
<accession>H8H2L2</accession>
<evidence type="ECO:0000313" key="3">
    <source>
        <dbReference type="Proteomes" id="UP000007575"/>
    </source>
</evidence>
<dbReference type="Proteomes" id="UP000007575">
    <property type="component" value="Plasmid P2"/>
</dbReference>
<keyword evidence="2" id="KW-0614">Plasmid</keyword>
<organism evidence="2 3">
    <name type="scientific">Deinococcus gobiensis (strain DSM 21396 / JCM 16679 / CGMCC 1.7299 / I-0)</name>
    <dbReference type="NCBI Taxonomy" id="745776"/>
    <lineage>
        <taxon>Bacteria</taxon>
        <taxon>Thermotogati</taxon>
        <taxon>Deinococcota</taxon>
        <taxon>Deinococci</taxon>
        <taxon>Deinococcales</taxon>
        <taxon>Deinococcaceae</taxon>
        <taxon>Deinococcus</taxon>
    </lineage>
</organism>
<proteinExistence type="predicted"/>
<dbReference type="KEGG" id="dgo:DGo_PB0490"/>
<sequence length="207" mass="23374">MLQEQPPVSSPLHLQPGDTHHYRGFEIYLSDVSRRLVCSYFVTGLRRYCRDIAHGEELIDTWHAAQAQPREPGSMRVLAADVRVTNSMSAHESRRRVEQARGQRRKGGRFAKETPITPTTQPELSPTPQATATWRPAPHPDMPLEENVAAFEAAYDRLTGLHAQEVQARERGDWAACERLYAEQGTETRYMAALTALAPETDWLVAQ</sequence>
<dbReference type="PATRIC" id="fig|745776.4.peg.3777"/>
<protein>
    <submittedName>
        <fullName evidence="2">Uncharacterized protein</fullName>
    </submittedName>
</protein>
<feature type="compositionally biased region" description="Basic and acidic residues" evidence="1">
    <location>
        <begin position="91"/>
        <end position="101"/>
    </location>
</feature>
<feature type="compositionally biased region" description="Polar residues" evidence="1">
    <location>
        <begin position="116"/>
        <end position="132"/>
    </location>
</feature>
<evidence type="ECO:0000256" key="1">
    <source>
        <dbReference type="SAM" id="MobiDB-lite"/>
    </source>
</evidence>